<sequence>MIRASFHCQPAALVPETVDGGEHLTSHVDPWRRKHPGAAPGSCDELLSVDGGAGVQAGAFL</sequence>
<gene>
    <name evidence="1" type="ORF">P4O66_008929</name>
</gene>
<name>A0AAD9DXK8_9TELE</name>
<evidence type="ECO:0000313" key="2">
    <source>
        <dbReference type="Proteomes" id="UP001239994"/>
    </source>
</evidence>
<reference evidence="1" key="1">
    <citation type="submission" date="2023-03" db="EMBL/GenBank/DDBJ databases">
        <title>Electrophorus voltai genome.</title>
        <authorList>
            <person name="Bian C."/>
        </authorList>
    </citation>
    <scope>NUCLEOTIDE SEQUENCE</scope>
    <source>
        <strain evidence="1">CB-2022</strain>
        <tissue evidence="1">Muscle</tissue>
    </source>
</reference>
<evidence type="ECO:0000313" key="1">
    <source>
        <dbReference type="EMBL" id="KAK1796624.1"/>
    </source>
</evidence>
<comment type="caution">
    <text evidence="1">The sequence shown here is derived from an EMBL/GenBank/DDBJ whole genome shotgun (WGS) entry which is preliminary data.</text>
</comment>
<accession>A0AAD9DXK8</accession>
<keyword evidence="2" id="KW-1185">Reference proteome</keyword>
<organism evidence="1 2">
    <name type="scientific">Electrophorus voltai</name>
    <dbReference type="NCBI Taxonomy" id="2609070"/>
    <lineage>
        <taxon>Eukaryota</taxon>
        <taxon>Metazoa</taxon>
        <taxon>Chordata</taxon>
        <taxon>Craniata</taxon>
        <taxon>Vertebrata</taxon>
        <taxon>Euteleostomi</taxon>
        <taxon>Actinopterygii</taxon>
        <taxon>Neopterygii</taxon>
        <taxon>Teleostei</taxon>
        <taxon>Ostariophysi</taxon>
        <taxon>Gymnotiformes</taxon>
        <taxon>Gymnotoidei</taxon>
        <taxon>Gymnotidae</taxon>
        <taxon>Electrophorus</taxon>
    </lineage>
</organism>
<protein>
    <submittedName>
        <fullName evidence="1">Uncharacterized protein</fullName>
    </submittedName>
</protein>
<dbReference type="EMBL" id="JAROKS010000015">
    <property type="protein sequence ID" value="KAK1796624.1"/>
    <property type="molecule type" value="Genomic_DNA"/>
</dbReference>
<dbReference type="Proteomes" id="UP001239994">
    <property type="component" value="Unassembled WGS sequence"/>
</dbReference>
<dbReference type="AlphaFoldDB" id="A0AAD9DXK8"/>
<proteinExistence type="predicted"/>